<evidence type="ECO:0000256" key="7">
    <source>
        <dbReference type="SAM" id="SignalP"/>
    </source>
</evidence>
<keyword evidence="11" id="KW-1185">Reference proteome</keyword>
<keyword evidence="2 6" id="KW-0479">Metal-binding</keyword>
<dbReference type="InterPro" id="IPR036116">
    <property type="entry name" value="FN3_sf"/>
</dbReference>
<feature type="active site" evidence="6">
    <location>
        <position position="556"/>
    </location>
</feature>
<proteinExistence type="predicted"/>
<feature type="domain" description="Fibronectin type-III" evidence="8">
    <location>
        <begin position="162"/>
        <end position="252"/>
    </location>
</feature>
<dbReference type="InterPro" id="IPR013783">
    <property type="entry name" value="Ig-like_fold"/>
</dbReference>
<dbReference type="GO" id="GO:0006508">
    <property type="term" value="P:proteolysis"/>
    <property type="evidence" value="ECO:0007669"/>
    <property type="project" value="UniProtKB-UniRule"/>
</dbReference>
<dbReference type="InterPro" id="IPR019503">
    <property type="entry name" value="Peptidase_M66_dom"/>
</dbReference>
<sequence length="1145" mass="126364">MKIKLLAVLIGGSLFSTGALATDNSLTDIATNTFDTLNNMQALAQQPSNVIERDGRQYLQYKGKEYRLNHEQSPMFPLNDTNGEYSTAFPFVGPEWEYVAYNGGFYLLHRQFGIMNSDDTGCFVEYIPAARGSQHDDGSYIWESELVQRTVTSDCGDLSMPTISEFKTGSVSDIGVELVWNDTVVGNSYKIELTEYREGESSITYNYPAKKSGFYIADLEPNTQYDVKLVECNQLGCDEKSFSFNTLSSRLSYNDSRQAVNHLVGNLKANVALAQTHTSVAPYGNDAVNHPNLVINRESLLLVTPKSRNVNQLWVDVELDGVSMGRFLMHPPSALPDTDQHDNGKSKVMFSHYAWSLPLSWEWMKPGLSLKFSDNRNREGEVTQDLLVFGGAPELVIQNIDIGMLVEPRNQYDMINNMEQLATDYFQKIPVSKMVVADYTPLHLRKVTLPNGKVYTKASEYETPGVYAGDMREYIGKRLISVGINNANFGIVDTAGSDASWPRPFSHITAHNNRGRYLAKDEETGVVTSTVVNHGLSGGGGMVTLRSTRGNEWSHEFGHNFGRGHHPKNASIHDMESGWGWDARYKRFIGNIHWSDAAITMTNDNSGESVPPFANEFRFMREAMGGGEGALTGLISHYTLEHPIATRVTQDWFNRSNNLDTNSTTGYVKWDQTNQRYVESDTGFAAATQQGVPVITVLGIYDPTEINSSQIYPLTYSNYGNLFDLPAPSTIAPQREGWVAITDLNDTDRELTQWQQIKIDNQWLPLCQFSYTNANGENANFVGFENAEAATCQVSSDMFWSVNNQREVPVSSVNDYQLLASKGDKLGNVTYTPTVELGEKTLCSLDKSGTSHDGAGFVENNKCMQIANVKHTNGANWAYATHQGGIKQYSLASQKQCQLIVEGENGDITNIALSVSRHNSNESNKLHLNLSADNHPTRITIECSTVPGSESVLDTVATPRNPAVADLRGPVIIGQENGYKALESAMPAGWFAHTEGFDPATLSNRDRNSLATLSVGSEKPNVCRFPLTINGVEQTVHGYVEDFGNGDFQCTGGTEITVTDSQGEMPLVSAVNQFEWISLNNPQQVGQRVKAVEGSDTNLCSVTRGGFYGAGFINAGGQCTQVPGIKWSNGNHWTFSSGYGQYSYQ</sequence>
<keyword evidence="1 6" id="KW-0645">Protease</keyword>
<dbReference type="PROSITE" id="PS51694">
    <property type="entry name" value="PEPTIDASE_M66"/>
    <property type="match status" value="1"/>
</dbReference>
<evidence type="ECO:0000256" key="1">
    <source>
        <dbReference type="ARBA" id="ARBA00022670"/>
    </source>
</evidence>
<evidence type="ECO:0000259" key="8">
    <source>
        <dbReference type="PROSITE" id="PS50853"/>
    </source>
</evidence>
<dbReference type="EMBL" id="FYAJ01000002">
    <property type="protein sequence ID" value="SMY34997.1"/>
    <property type="molecule type" value="Genomic_DNA"/>
</dbReference>
<dbReference type="RefSeq" id="WP_087853364.1">
    <property type="nucleotide sequence ID" value="NZ_FYAJ01000002.1"/>
</dbReference>
<feature type="chain" id="PRO_5012441608" evidence="7">
    <location>
        <begin position="22"/>
        <end position="1145"/>
    </location>
</feature>
<accession>A0A1Y6MEH7</accession>
<feature type="signal peptide" evidence="7">
    <location>
        <begin position="1"/>
        <end position="21"/>
    </location>
</feature>
<reference evidence="11" key="1">
    <citation type="submission" date="2017-06" db="EMBL/GenBank/DDBJ databases">
        <authorList>
            <person name="Rodrigo-Torres L."/>
            <person name="Arahal R.D."/>
            <person name="Lucena T."/>
        </authorList>
    </citation>
    <scope>NUCLEOTIDE SEQUENCE [LARGE SCALE GENOMIC DNA]</scope>
    <source>
        <strain evidence="11">CECT 9192</strain>
    </source>
</reference>
<feature type="domain" description="Peptidase M66" evidence="9">
    <location>
        <begin position="394"/>
        <end position="659"/>
    </location>
</feature>
<evidence type="ECO:0000313" key="11">
    <source>
        <dbReference type="Proteomes" id="UP000195719"/>
    </source>
</evidence>
<evidence type="ECO:0000256" key="2">
    <source>
        <dbReference type="ARBA" id="ARBA00022723"/>
    </source>
</evidence>
<dbReference type="Pfam" id="PF10462">
    <property type="entry name" value="Peptidase_M66"/>
    <property type="match status" value="1"/>
</dbReference>
<feature type="binding site" evidence="6">
    <location>
        <position position="565"/>
    </location>
    <ligand>
        <name>Zn(2+)</name>
        <dbReference type="ChEBI" id="CHEBI:29105"/>
        <note>catalytic</note>
    </ligand>
</feature>
<evidence type="ECO:0000256" key="6">
    <source>
        <dbReference type="PROSITE-ProRule" id="PRU01031"/>
    </source>
</evidence>
<dbReference type="InterPro" id="IPR051256">
    <property type="entry name" value="Dictomallein"/>
</dbReference>
<organism evidence="10 11">
    <name type="scientific">Photobacterium andalusiense</name>
    <dbReference type="NCBI Taxonomy" id="2204296"/>
    <lineage>
        <taxon>Bacteria</taxon>
        <taxon>Pseudomonadati</taxon>
        <taxon>Pseudomonadota</taxon>
        <taxon>Gammaproteobacteria</taxon>
        <taxon>Vibrionales</taxon>
        <taxon>Vibrionaceae</taxon>
        <taxon>Photobacterium</taxon>
    </lineage>
</organism>
<dbReference type="SUPFAM" id="SSF49265">
    <property type="entry name" value="Fibronectin type III"/>
    <property type="match status" value="1"/>
</dbReference>
<gene>
    <name evidence="10" type="primary">stcE_1</name>
    <name evidence="10" type="ORF">PAND9192_01665</name>
</gene>
<dbReference type="Proteomes" id="UP000195719">
    <property type="component" value="Unassembled WGS sequence"/>
</dbReference>
<name>A0A1Y6MEH7_9GAMM</name>
<dbReference type="EC" id="3.4.24.-" evidence="10"/>
<evidence type="ECO:0000256" key="3">
    <source>
        <dbReference type="ARBA" id="ARBA00022801"/>
    </source>
</evidence>
<evidence type="ECO:0000256" key="5">
    <source>
        <dbReference type="ARBA" id="ARBA00023049"/>
    </source>
</evidence>
<keyword evidence="4 6" id="KW-0862">Zinc</keyword>
<dbReference type="PROSITE" id="PS50853">
    <property type="entry name" value="FN3"/>
    <property type="match status" value="1"/>
</dbReference>
<dbReference type="Pfam" id="PF12561">
    <property type="entry name" value="TagA"/>
    <property type="match status" value="2"/>
</dbReference>
<feature type="binding site" evidence="6">
    <location>
        <position position="555"/>
    </location>
    <ligand>
        <name>Zn(2+)</name>
        <dbReference type="ChEBI" id="CHEBI:29105"/>
        <note>catalytic</note>
    </ligand>
</feature>
<evidence type="ECO:0000259" key="9">
    <source>
        <dbReference type="PROSITE" id="PS51694"/>
    </source>
</evidence>
<evidence type="ECO:0000313" key="10">
    <source>
        <dbReference type="EMBL" id="SMY34997.1"/>
    </source>
</evidence>
<comment type="cofactor">
    <cofactor evidence="6">
        <name>Zn(2+)</name>
        <dbReference type="ChEBI" id="CHEBI:29105"/>
    </cofactor>
    <text evidence="6">Binds 1 zinc ion per subunit.</text>
</comment>
<evidence type="ECO:0000256" key="4">
    <source>
        <dbReference type="ARBA" id="ARBA00022833"/>
    </source>
</evidence>
<keyword evidence="3 6" id="KW-0378">Hydrolase</keyword>
<dbReference type="GO" id="GO:0046872">
    <property type="term" value="F:metal ion binding"/>
    <property type="evidence" value="ECO:0007669"/>
    <property type="project" value="UniProtKB-UniRule"/>
</dbReference>
<protein>
    <submittedName>
        <fullName evidence="10">Metalloprotease StcE</fullName>
        <ecNumber evidence="10">3.4.24.-</ecNumber>
    </submittedName>
</protein>
<dbReference type="PANTHER" id="PTHR39540">
    <property type="match status" value="1"/>
</dbReference>
<keyword evidence="5 6" id="KW-0482">Metalloprotease</keyword>
<feature type="binding site" evidence="6">
    <location>
        <position position="559"/>
    </location>
    <ligand>
        <name>Zn(2+)</name>
        <dbReference type="ChEBI" id="CHEBI:29105"/>
        <note>catalytic</note>
    </ligand>
</feature>
<dbReference type="InterPro" id="IPR003961">
    <property type="entry name" value="FN3_dom"/>
</dbReference>
<dbReference type="AlphaFoldDB" id="A0A1Y6MEH7"/>
<dbReference type="Gene3D" id="2.60.40.10">
    <property type="entry name" value="Immunoglobulins"/>
    <property type="match status" value="1"/>
</dbReference>
<dbReference type="InterPro" id="IPR022218">
    <property type="entry name" value="TagA_dom"/>
</dbReference>
<dbReference type="GO" id="GO:0004222">
    <property type="term" value="F:metalloendopeptidase activity"/>
    <property type="evidence" value="ECO:0007669"/>
    <property type="project" value="UniProtKB-UniRule"/>
</dbReference>
<dbReference type="PANTHER" id="PTHR39540:SF1">
    <property type="entry name" value="DICTOMALLEIN-1-RELATED"/>
    <property type="match status" value="1"/>
</dbReference>
<keyword evidence="7" id="KW-0732">Signal</keyword>